<dbReference type="AlphaFoldDB" id="A0A3D9IWR9"/>
<dbReference type="Proteomes" id="UP000256869">
    <property type="component" value="Unassembled WGS sequence"/>
</dbReference>
<reference evidence="2 3" key="1">
    <citation type="submission" date="2018-07" db="EMBL/GenBank/DDBJ databases">
        <title>Genomic Encyclopedia of Type Strains, Phase III (KMG-III): the genomes of soil and plant-associated and newly described type strains.</title>
        <authorList>
            <person name="Whitman W."/>
        </authorList>
    </citation>
    <scope>NUCLEOTIDE SEQUENCE [LARGE SCALE GENOMIC DNA]</scope>
    <source>
        <strain evidence="2 3">CECT 8236</strain>
    </source>
</reference>
<feature type="domain" description="Aminoglycoside phosphotransferase" evidence="1">
    <location>
        <begin position="8"/>
        <end position="193"/>
    </location>
</feature>
<evidence type="ECO:0000259" key="1">
    <source>
        <dbReference type="Pfam" id="PF01636"/>
    </source>
</evidence>
<protein>
    <submittedName>
        <fullName evidence="2">Phosphotransferase family enzyme</fullName>
    </submittedName>
</protein>
<accession>A0A3D9IWR9</accession>
<dbReference type="InterPro" id="IPR002575">
    <property type="entry name" value="Aminoglycoside_PTrfase"/>
</dbReference>
<gene>
    <name evidence="2" type="ORF">DFP95_101659</name>
</gene>
<sequence length="265" mass="30885">MRHGELLGMGNTANVYRWGKTEVIKIFHNPDKSWNEASKEAENAEIINDLNLRAPRYSGTVEYEGKSCLIYERIDGQTMLMRIEPTVFSISYHAKQMAQLQYEIHQVKVKIQPNLRNELFNKISAQELITDDEKDMVKRILDQLPESNHICHYDFHPGNIILSSKGPVIIDWLNALIGYEAADVARSSMMLQSHAMPPDAPEMLIRREYRELFHEEYLKEYLMLSGKNHEEINDWMAPTLAYRIDEMEGSNQFEILTRLRSLLNK</sequence>
<evidence type="ECO:0000313" key="2">
    <source>
        <dbReference type="EMBL" id="RED66161.1"/>
    </source>
</evidence>
<dbReference type="EMBL" id="QRDY01000001">
    <property type="protein sequence ID" value="RED66161.1"/>
    <property type="molecule type" value="Genomic_DNA"/>
</dbReference>
<keyword evidence="3" id="KW-1185">Reference proteome</keyword>
<organism evidence="2 3">
    <name type="scientific">Cohnella lupini</name>
    <dbReference type="NCBI Taxonomy" id="1294267"/>
    <lineage>
        <taxon>Bacteria</taxon>
        <taxon>Bacillati</taxon>
        <taxon>Bacillota</taxon>
        <taxon>Bacilli</taxon>
        <taxon>Bacillales</taxon>
        <taxon>Paenibacillaceae</taxon>
        <taxon>Cohnella</taxon>
    </lineage>
</organism>
<keyword evidence="2" id="KW-0808">Transferase</keyword>
<dbReference type="Pfam" id="PF01636">
    <property type="entry name" value="APH"/>
    <property type="match status" value="1"/>
</dbReference>
<name>A0A3D9IWR9_9BACL</name>
<dbReference type="OrthoDB" id="9800774at2"/>
<evidence type="ECO:0000313" key="3">
    <source>
        <dbReference type="Proteomes" id="UP000256869"/>
    </source>
</evidence>
<dbReference type="RefSeq" id="WP_115991103.1">
    <property type="nucleotide sequence ID" value="NZ_QRDY01000001.1"/>
</dbReference>
<dbReference type="SUPFAM" id="SSF56112">
    <property type="entry name" value="Protein kinase-like (PK-like)"/>
    <property type="match status" value="1"/>
</dbReference>
<proteinExistence type="predicted"/>
<dbReference type="Gene3D" id="3.90.1200.10">
    <property type="match status" value="1"/>
</dbReference>
<dbReference type="InterPro" id="IPR011009">
    <property type="entry name" value="Kinase-like_dom_sf"/>
</dbReference>
<comment type="caution">
    <text evidence="2">The sequence shown here is derived from an EMBL/GenBank/DDBJ whole genome shotgun (WGS) entry which is preliminary data.</text>
</comment>
<dbReference type="GO" id="GO:0016740">
    <property type="term" value="F:transferase activity"/>
    <property type="evidence" value="ECO:0007669"/>
    <property type="project" value="UniProtKB-KW"/>
</dbReference>